<name>A0A1B7HXB9_9ENTR</name>
<sequence>MINRLRFSVSEVSPLLARLAPVVPAEFVMVELSMSLERSERTDEEDDDERVPELDDSEVLGVL</sequence>
<dbReference type="Proteomes" id="UP000078504">
    <property type="component" value="Unassembled WGS sequence"/>
</dbReference>
<dbReference type="AlphaFoldDB" id="A0A1B7HXB9"/>
<dbReference type="EMBL" id="LXEP01000026">
    <property type="protein sequence ID" value="OAT20228.1"/>
    <property type="molecule type" value="Genomic_DNA"/>
</dbReference>
<proteinExistence type="predicted"/>
<protein>
    <submittedName>
        <fullName evidence="2">Uncharacterized protein</fullName>
    </submittedName>
</protein>
<comment type="caution">
    <text evidence="2">The sequence shown here is derived from an EMBL/GenBank/DDBJ whole genome shotgun (WGS) entry which is preliminary data.</text>
</comment>
<gene>
    <name evidence="2" type="ORF">M977_02759</name>
</gene>
<evidence type="ECO:0000256" key="1">
    <source>
        <dbReference type="SAM" id="MobiDB-lite"/>
    </source>
</evidence>
<accession>A0A1B7HXB9</accession>
<feature type="compositionally biased region" description="Acidic residues" evidence="1">
    <location>
        <begin position="42"/>
        <end position="63"/>
    </location>
</feature>
<evidence type="ECO:0000313" key="2">
    <source>
        <dbReference type="EMBL" id="OAT20228.1"/>
    </source>
</evidence>
<organism evidence="2 3">
    <name type="scientific">Buttiauxella gaviniae ATCC 51604</name>
    <dbReference type="NCBI Taxonomy" id="1354253"/>
    <lineage>
        <taxon>Bacteria</taxon>
        <taxon>Pseudomonadati</taxon>
        <taxon>Pseudomonadota</taxon>
        <taxon>Gammaproteobacteria</taxon>
        <taxon>Enterobacterales</taxon>
        <taxon>Enterobacteriaceae</taxon>
        <taxon>Buttiauxella</taxon>
    </lineage>
</organism>
<reference evidence="2 3" key="1">
    <citation type="submission" date="2016-04" db="EMBL/GenBank/DDBJ databases">
        <title>ATOL: Assembling a taxonomically balanced genome-scale reconstruction of the evolutionary history of the Enterobacteriaceae.</title>
        <authorList>
            <person name="Plunkett G.III."/>
            <person name="Neeno-Eckwall E.C."/>
            <person name="Glasner J.D."/>
            <person name="Perna N.T."/>
        </authorList>
    </citation>
    <scope>NUCLEOTIDE SEQUENCE [LARGE SCALE GENOMIC DNA]</scope>
    <source>
        <strain evidence="2 3">ATCC 51604</strain>
    </source>
</reference>
<feature type="region of interest" description="Disordered" evidence="1">
    <location>
        <begin position="36"/>
        <end position="63"/>
    </location>
</feature>
<evidence type="ECO:0000313" key="3">
    <source>
        <dbReference type="Proteomes" id="UP000078504"/>
    </source>
</evidence>